<dbReference type="Proteomes" id="UP000006727">
    <property type="component" value="Chromosome 22"/>
</dbReference>
<evidence type="ECO:0000256" key="3">
    <source>
        <dbReference type="ARBA" id="ARBA00023163"/>
    </source>
</evidence>
<keyword evidence="4" id="KW-0539">Nucleus</keyword>
<accession>A0A2K1IN53</accession>
<keyword evidence="3" id="KW-0804">Transcription</keyword>
<evidence type="ECO:0000256" key="1">
    <source>
        <dbReference type="ARBA" id="ARBA00023015"/>
    </source>
</evidence>
<dbReference type="EnsemblPlants" id="Pp3c22_11290V3.1">
    <property type="protein sequence ID" value="Pp3c22_11290V3.1"/>
    <property type="gene ID" value="Pp3c22_11290"/>
</dbReference>
<keyword evidence="1" id="KW-0805">Transcription regulation</keyword>
<organism evidence="6">
    <name type="scientific">Physcomitrium patens</name>
    <name type="common">Spreading-leaved earth moss</name>
    <name type="synonym">Physcomitrella patens</name>
    <dbReference type="NCBI Taxonomy" id="3218"/>
    <lineage>
        <taxon>Eukaryota</taxon>
        <taxon>Viridiplantae</taxon>
        <taxon>Streptophyta</taxon>
        <taxon>Embryophyta</taxon>
        <taxon>Bryophyta</taxon>
        <taxon>Bryophytina</taxon>
        <taxon>Bryopsida</taxon>
        <taxon>Funariidae</taxon>
        <taxon>Funariales</taxon>
        <taxon>Funariaceae</taxon>
        <taxon>Physcomitrium</taxon>
    </lineage>
</organism>
<reference evidence="7" key="3">
    <citation type="submission" date="2020-12" db="UniProtKB">
        <authorList>
            <consortium name="EnsemblPlants"/>
        </authorList>
    </citation>
    <scope>IDENTIFICATION</scope>
</reference>
<keyword evidence="2" id="KW-0238">DNA-binding</keyword>
<feature type="region of interest" description="Disordered" evidence="5">
    <location>
        <begin position="182"/>
        <end position="219"/>
    </location>
</feature>
<evidence type="ECO:0000313" key="6">
    <source>
        <dbReference type="EMBL" id="PNR30700.1"/>
    </source>
</evidence>
<evidence type="ECO:0000313" key="8">
    <source>
        <dbReference type="Proteomes" id="UP000006727"/>
    </source>
</evidence>
<reference evidence="6 8" key="2">
    <citation type="journal article" date="2018" name="Plant J.">
        <title>The Physcomitrella patens chromosome-scale assembly reveals moss genome structure and evolution.</title>
        <authorList>
            <person name="Lang D."/>
            <person name="Ullrich K.K."/>
            <person name="Murat F."/>
            <person name="Fuchs J."/>
            <person name="Jenkins J."/>
            <person name="Haas F.B."/>
            <person name="Piednoel M."/>
            <person name="Gundlach H."/>
            <person name="Van Bel M."/>
            <person name="Meyberg R."/>
            <person name="Vives C."/>
            <person name="Morata J."/>
            <person name="Symeonidi A."/>
            <person name="Hiss M."/>
            <person name="Muchero W."/>
            <person name="Kamisugi Y."/>
            <person name="Saleh O."/>
            <person name="Blanc G."/>
            <person name="Decker E.L."/>
            <person name="van Gessel N."/>
            <person name="Grimwood J."/>
            <person name="Hayes R.D."/>
            <person name="Graham S.W."/>
            <person name="Gunter L.E."/>
            <person name="McDaniel S.F."/>
            <person name="Hoernstein S.N.W."/>
            <person name="Larsson A."/>
            <person name="Li F.W."/>
            <person name="Perroud P.F."/>
            <person name="Phillips J."/>
            <person name="Ranjan P."/>
            <person name="Rokshar D.S."/>
            <person name="Rothfels C.J."/>
            <person name="Schneider L."/>
            <person name="Shu S."/>
            <person name="Stevenson D.W."/>
            <person name="Thummler F."/>
            <person name="Tillich M."/>
            <person name="Villarreal Aguilar J.C."/>
            <person name="Widiez T."/>
            <person name="Wong G.K."/>
            <person name="Wymore A."/>
            <person name="Zhang Y."/>
            <person name="Zimmer A.D."/>
            <person name="Quatrano R.S."/>
            <person name="Mayer K.F.X."/>
            <person name="Goodstein D."/>
            <person name="Casacuberta J.M."/>
            <person name="Vandepoele K."/>
            <person name="Reski R."/>
            <person name="Cuming A.C."/>
            <person name="Tuskan G.A."/>
            <person name="Maumus F."/>
            <person name="Salse J."/>
            <person name="Schmutz J."/>
            <person name="Rensing S.A."/>
        </authorList>
    </citation>
    <scope>NUCLEOTIDE SEQUENCE [LARGE SCALE GENOMIC DNA]</scope>
    <source>
        <strain evidence="7 8">cv. Gransden 2004</strain>
    </source>
</reference>
<dbReference type="GO" id="GO:0003677">
    <property type="term" value="F:DNA binding"/>
    <property type="evidence" value="ECO:0007669"/>
    <property type="project" value="UniProtKB-KW"/>
</dbReference>
<dbReference type="PANTHER" id="PTHR31140:SF74">
    <property type="entry name" value="B3 DOMAIN-CONTAINING TRANSCRIPTION FACTOR LEC2"/>
    <property type="match status" value="1"/>
</dbReference>
<proteinExistence type="predicted"/>
<dbReference type="InterPro" id="IPR015300">
    <property type="entry name" value="DNA-bd_pseudobarrel_sf"/>
</dbReference>
<reference evidence="6 8" key="1">
    <citation type="journal article" date="2008" name="Science">
        <title>The Physcomitrella genome reveals evolutionary insights into the conquest of land by plants.</title>
        <authorList>
            <person name="Rensing S."/>
            <person name="Lang D."/>
            <person name="Zimmer A."/>
            <person name="Terry A."/>
            <person name="Salamov A."/>
            <person name="Shapiro H."/>
            <person name="Nishiyama T."/>
            <person name="Perroud P.-F."/>
            <person name="Lindquist E."/>
            <person name="Kamisugi Y."/>
            <person name="Tanahashi T."/>
            <person name="Sakakibara K."/>
            <person name="Fujita T."/>
            <person name="Oishi K."/>
            <person name="Shin-I T."/>
            <person name="Kuroki Y."/>
            <person name="Toyoda A."/>
            <person name="Suzuki Y."/>
            <person name="Hashimoto A."/>
            <person name="Yamaguchi K."/>
            <person name="Sugano A."/>
            <person name="Kohara Y."/>
            <person name="Fujiyama A."/>
            <person name="Anterola A."/>
            <person name="Aoki S."/>
            <person name="Ashton N."/>
            <person name="Barbazuk W.B."/>
            <person name="Barker E."/>
            <person name="Bennetzen J."/>
            <person name="Bezanilla M."/>
            <person name="Blankenship R."/>
            <person name="Cho S.H."/>
            <person name="Dutcher S."/>
            <person name="Estelle M."/>
            <person name="Fawcett J.A."/>
            <person name="Gundlach H."/>
            <person name="Hanada K."/>
            <person name="Heyl A."/>
            <person name="Hicks K.A."/>
            <person name="Hugh J."/>
            <person name="Lohr M."/>
            <person name="Mayer K."/>
            <person name="Melkozernov A."/>
            <person name="Murata T."/>
            <person name="Nelson D."/>
            <person name="Pils B."/>
            <person name="Prigge M."/>
            <person name="Reiss B."/>
            <person name="Renner T."/>
            <person name="Rombauts S."/>
            <person name="Rushton P."/>
            <person name="Sanderfoot A."/>
            <person name="Schween G."/>
            <person name="Shiu S.-H."/>
            <person name="Stueber K."/>
            <person name="Theodoulou F.L."/>
            <person name="Tu H."/>
            <person name="Van de Peer Y."/>
            <person name="Verrier P.J."/>
            <person name="Waters E."/>
            <person name="Wood A."/>
            <person name="Yang L."/>
            <person name="Cove D."/>
            <person name="Cuming A."/>
            <person name="Hasebe M."/>
            <person name="Lucas S."/>
            <person name="Mishler D.B."/>
            <person name="Reski R."/>
            <person name="Grigoriev I."/>
            <person name="Quatrano R.S."/>
            <person name="Boore J.L."/>
        </authorList>
    </citation>
    <scope>NUCLEOTIDE SEQUENCE [LARGE SCALE GENOMIC DNA]</scope>
    <source>
        <strain evidence="7 8">cv. Gransden 2004</strain>
    </source>
</reference>
<dbReference type="GO" id="GO:0003700">
    <property type="term" value="F:DNA-binding transcription factor activity"/>
    <property type="evidence" value="ECO:0007669"/>
    <property type="project" value="InterPro"/>
</dbReference>
<keyword evidence="8" id="KW-1185">Reference proteome</keyword>
<name>A0A2K1IN53_PHYPA</name>
<dbReference type="InterPro" id="IPR044800">
    <property type="entry name" value="LEC2-like"/>
</dbReference>
<protein>
    <submittedName>
        <fullName evidence="6 7">Uncharacterized protein</fullName>
    </submittedName>
</protein>
<dbReference type="Gramene" id="Pp3c22_11290V3.1">
    <property type="protein sequence ID" value="Pp3c22_11290V3.1"/>
    <property type="gene ID" value="Pp3c22_11290"/>
</dbReference>
<evidence type="ECO:0000256" key="2">
    <source>
        <dbReference type="ARBA" id="ARBA00023125"/>
    </source>
</evidence>
<evidence type="ECO:0000256" key="5">
    <source>
        <dbReference type="SAM" id="MobiDB-lite"/>
    </source>
</evidence>
<gene>
    <name evidence="6" type="ORF">PHYPA_027016</name>
</gene>
<dbReference type="Gene3D" id="2.40.330.10">
    <property type="entry name" value="DNA-binding pseudobarrel domain"/>
    <property type="match status" value="1"/>
</dbReference>
<dbReference type="PaxDb" id="3218-PP1S121_3V6.1"/>
<dbReference type="EMBL" id="ABEU02000022">
    <property type="protein sequence ID" value="PNR30700.1"/>
    <property type="molecule type" value="Genomic_DNA"/>
</dbReference>
<evidence type="ECO:0000313" key="7">
    <source>
        <dbReference type="EnsemblPlants" id="Pp3c22_11290V3.1"/>
    </source>
</evidence>
<sequence>MDVVNGKIVSVRTERSEMWSALKPSGSRVLDVGGGECEQLFPCNSFGTSWNRTPCAPRTGGLNSFRHHNIWGALSTQGHGVPCSAGLEPQTMGKWTRFSPDFRGTFHKPQPAASGRELSTSNHERGLLVDDHRWGWNPTRAVDQHLPDLNQSSCSEPSLFDHEMVMFESQITRRVSSHLLKSSPTRCAPPVVPETSLPPGSPHEVVEKGSVSSTDLNKDSSMECSAARISFEEACEMQSRPTSTLISNSSDLKRKILDPSRNDQEWDCGWIWPLKILIRKELSVSDVGELGRIILPKRDAEGRLPHIAMKEIKLLDMRDYSTPKCWSFRYKTGGGSTTRAVCMCWRILEGSSSITT</sequence>
<dbReference type="PANTHER" id="PTHR31140">
    <property type="entry name" value="B3 DOMAIN-CONTAINING TRANSCRIPTION FACTOR ABI3"/>
    <property type="match status" value="1"/>
</dbReference>
<dbReference type="AlphaFoldDB" id="A0A2K1IN53"/>
<evidence type="ECO:0000256" key="4">
    <source>
        <dbReference type="ARBA" id="ARBA00023242"/>
    </source>
</evidence>